<dbReference type="EMBL" id="NMUH01006866">
    <property type="protein sequence ID" value="MQM16149.1"/>
    <property type="molecule type" value="Genomic_DNA"/>
</dbReference>
<name>A0A843X9V2_COLES</name>
<reference evidence="1" key="1">
    <citation type="submission" date="2017-07" db="EMBL/GenBank/DDBJ databases">
        <title>Taro Niue Genome Assembly and Annotation.</title>
        <authorList>
            <person name="Atibalentja N."/>
            <person name="Keating K."/>
            <person name="Fields C.J."/>
        </authorList>
    </citation>
    <scope>NUCLEOTIDE SEQUENCE</scope>
    <source>
        <strain evidence="1">Niue_2</strain>
        <tissue evidence="1">Leaf</tissue>
    </source>
</reference>
<evidence type="ECO:0000313" key="1">
    <source>
        <dbReference type="EMBL" id="MQM16149.1"/>
    </source>
</evidence>
<organism evidence="1 2">
    <name type="scientific">Colocasia esculenta</name>
    <name type="common">Wild taro</name>
    <name type="synonym">Arum esculentum</name>
    <dbReference type="NCBI Taxonomy" id="4460"/>
    <lineage>
        <taxon>Eukaryota</taxon>
        <taxon>Viridiplantae</taxon>
        <taxon>Streptophyta</taxon>
        <taxon>Embryophyta</taxon>
        <taxon>Tracheophyta</taxon>
        <taxon>Spermatophyta</taxon>
        <taxon>Magnoliopsida</taxon>
        <taxon>Liliopsida</taxon>
        <taxon>Araceae</taxon>
        <taxon>Aroideae</taxon>
        <taxon>Colocasieae</taxon>
        <taxon>Colocasia</taxon>
    </lineage>
</organism>
<comment type="caution">
    <text evidence="1">The sequence shown here is derived from an EMBL/GenBank/DDBJ whole genome shotgun (WGS) entry which is preliminary data.</text>
</comment>
<evidence type="ECO:0000313" key="2">
    <source>
        <dbReference type="Proteomes" id="UP000652761"/>
    </source>
</evidence>
<gene>
    <name evidence="1" type="ORF">Taro_049102</name>
</gene>
<dbReference type="Proteomes" id="UP000652761">
    <property type="component" value="Unassembled WGS sequence"/>
</dbReference>
<dbReference type="OrthoDB" id="415590at2759"/>
<proteinExistence type="predicted"/>
<accession>A0A843X9V2</accession>
<keyword evidence="2" id="KW-1185">Reference proteome</keyword>
<sequence>MFEILTSKETVEDDVSMSLWHLEPRLPLVTLGKKGYEYYTKHRCLSDLRVANMMEIAQANPIVKTEKFQKI</sequence>
<protein>
    <submittedName>
        <fullName evidence="1">Uncharacterized protein</fullName>
    </submittedName>
</protein>
<dbReference type="AlphaFoldDB" id="A0A843X9V2"/>